<dbReference type="Gene3D" id="3.90.226.30">
    <property type="match status" value="1"/>
</dbReference>
<organism evidence="3 4">
    <name type="scientific">Paenibacillus validus</name>
    <dbReference type="NCBI Taxonomy" id="44253"/>
    <lineage>
        <taxon>Bacteria</taxon>
        <taxon>Bacillati</taxon>
        <taxon>Bacillota</taxon>
        <taxon>Bacilli</taxon>
        <taxon>Bacillales</taxon>
        <taxon>Paenibacillaceae</taxon>
        <taxon>Paenibacillus</taxon>
    </lineage>
</organism>
<dbReference type="AlphaFoldDB" id="A0A7X2ZEP2"/>
<evidence type="ECO:0000259" key="2">
    <source>
        <dbReference type="Pfam" id="PF21113"/>
    </source>
</evidence>
<dbReference type="InterPro" id="IPR043166">
    <property type="entry name" value="LarA-like_C"/>
</dbReference>
<evidence type="ECO:0000259" key="1">
    <source>
        <dbReference type="Pfam" id="PF09861"/>
    </source>
</evidence>
<dbReference type="Gene3D" id="3.40.50.11440">
    <property type="match status" value="1"/>
</dbReference>
<sequence length="420" mass="46281">MIYQIPYGKGLLHFELEVPVAELAVKSLAQVLDEREEVRKAVRSPIGSERLADLAAGKKNAVIVINDITRPTPTKLLVEEITKELNEGGIPDTSITLLVATGNHRPNTNEELQEMVGYENFQRFLIVNHNASDPSQLVYLGQTRRGLDIEVNRLVVEADLTIITGIITPHQTAGFSGGRKSIVPGVAGVTSLLQHHSFPIRSEEPVMGITENNRFHEEAVEAARTVGVDFIVNVVKNHRGEIVAAVAGDLEEAHEAGVTICRQAWELEVPHLYDITIVSPGGYPKDFDMHQSQKALASAEIITKPGGSIILVAECPDGIGSFGKLLIESRDPQEVIDRFKQSGFDNHNHSSKAYMYARALLKHNVYFISHHLDPSQLKTMFFYPSKSIEQAFQSAKMKCSAPPTVAVLPYAVDCLLKVRQ</sequence>
<evidence type="ECO:0000313" key="4">
    <source>
        <dbReference type="Proteomes" id="UP000450917"/>
    </source>
</evidence>
<dbReference type="PANTHER" id="PTHR33171:SF17">
    <property type="entry name" value="LARA-LIKE N-TERMINAL DOMAIN-CONTAINING PROTEIN"/>
    <property type="match status" value="1"/>
</dbReference>
<dbReference type="EMBL" id="WNZX01000019">
    <property type="protein sequence ID" value="MUG72935.1"/>
    <property type="molecule type" value="Genomic_DNA"/>
</dbReference>
<keyword evidence="4" id="KW-1185">Reference proteome</keyword>
<dbReference type="Proteomes" id="UP000450917">
    <property type="component" value="Unassembled WGS sequence"/>
</dbReference>
<gene>
    <name evidence="3" type="primary">larA</name>
    <name evidence="3" type="ORF">GNP93_19945</name>
</gene>
<feature type="domain" description="LarA-like N-terminal" evidence="1">
    <location>
        <begin position="7"/>
        <end position="204"/>
    </location>
</feature>
<dbReference type="InterPro" id="IPR048068">
    <property type="entry name" value="LarA-like"/>
</dbReference>
<protein>
    <submittedName>
        <fullName evidence="3">Nickel-dependent lactate racemase</fullName>
    </submittedName>
</protein>
<dbReference type="Pfam" id="PF09861">
    <property type="entry name" value="Lar_N"/>
    <property type="match status" value="1"/>
</dbReference>
<feature type="domain" description="Lactate racemase C-terminal" evidence="2">
    <location>
        <begin position="274"/>
        <end position="412"/>
    </location>
</feature>
<dbReference type="GO" id="GO:0050043">
    <property type="term" value="F:lactate racemase activity"/>
    <property type="evidence" value="ECO:0007669"/>
    <property type="project" value="InterPro"/>
</dbReference>
<dbReference type="RefSeq" id="WP_155615392.1">
    <property type="nucleotide sequence ID" value="NZ_WNZX01000019.1"/>
</dbReference>
<dbReference type="InterPro" id="IPR018657">
    <property type="entry name" value="LarA-like_N"/>
</dbReference>
<name>A0A7X2ZEP2_9BACL</name>
<dbReference type="InterPro" id="IPR048520">
    <property type="entry name" value="LarA_C"/>
</dbReference>
<reference evidence="3 4" key="1">
    <citation type="submission" date="2019-11" db="EMBL/GenBank/DDBJ databases">
        <title>Draft genome sequences of five Paenibacillus species of dairy origin.</title>
        <authorList>
            <person name="Olajide A.M."/>
            <person name="Chen S."/>
            <person name="Lapointe G."/>
        </authorList>
    </citation>
    <scope>NUCLEOTIDE SEQUENCE [LARGE SCALE GENOMIC DNA]</scope>
    <source>
        <strain evidence="3 4">2CS3</strain>
    </source>
</reference>
<comment type="caution">
    <text evidence="3">The sequence shown here is derived from an EMBL/GenBank/DDBJ whole genome shotgun (WGS) entry which is preliminary data.</text>
</comment>
<dbReference type="InterPro" id="IPR047926">
    <property type="entry name" value="Ni_dep_LarA"/>
</dbReference>
<dbReference type="NCBIfam" id="NF033504">
    <property type="entry name" value="Ni_dep_LarA"/>
    <property type="match status" value="1"/>
</dbReference>
<proteinExistence type="predicted"/>
<dbReference type="Pfam" id="PF21113">
    <property type="entry name" value="LarA_C"/>
    <property type="match status" value="1"/>
</dbReference>
<evidence type="ECO:0000313" key="3">
    <source>
        <dbReference type="EMBL" id="MUG72935.1"/>
    </source>
</evidence>
<dbReference type="PANTHER" id="PTHR33171">
    <property type="entry name" value="LAR_N DOMAIN-CONTAINING PROTEIN"/>
    <property type="match status" value="1"/>
</dbReference>
<accession>A0A7X2ZEP2</accession>